<evidence type="ECO:0000313" key="2">
    <source>
        <dbReference type="EMBL" id="SHK93701.1"/>
    </source>
</evidence>
<evidence type="ECO:0000256" key="1">
    <source>
        <dbReference type="SAM" id="SignalP"/>
    </source>
</evidence>
<dbReference type="STRING" id="156994.SAMN04488028_1133"/>
<dbReference type="EMBL" id="FRAA01000013">
    <property type="protein sequence ID" value="SHK93701.1"/>
    <property type="molecule type" value="Genomic_DNA"/>
</dbReference>
<dbReference type="RefSeq" id="WP_084190680.1">
    <property type="nucleotide sequence ID" value="NZ_FRAA01000013.1"/>
</dbReference>
<dbReference type="InterPro" id="IPR007433">
    <property type="entry name" value="DUF481"/>
</dbReference>
<organism evidence="2 3">
    <name type="scientific">Reichenbachiella agariperforans</name>
    <dbReference type="NCBI Taxonomy" id="156994"/>
    <lineage>
        <taxon>Bacteria</taxon>
        <taxon>Pseudomonadati</taxon>
        <taxon>Bacteroidota</taxon>
        <taxon>Cytophagia</taxon>
        <taxon>Cytophagales</taxon>
        <taxon>Reichenbachiellaceae</taxon>
        <taxon>Reichenbachiella</taxon>
    </lineage>
</organism>
<feature type="signal peptide" evidence="1">
    <location>
        <begin position="1"/>
        <end position="20"/>
    </location>
</feature>
<proteinExistence type="predicted"/>
<evidence type="ECO:0000313" key="3">
    <source>
        <dbReference type="Proteomes" id="UP000184474"/>
    </source>
</evidence>
<gene>
    <name evidence="2" type="ORF">SAMN04488028_1133</name>
</gene>
<sequence>MKKLLVLFAILCLFVSTGSAQDRVTLTNGDAIVGDVKSMKHAVLVIETDYSDSDFTIDWKDVQDLTTSGTYIIGLAGGKKVDGTITIVNQTVTITDADGGQIENMSHLKVIYLNAIDKGFWDKVNASIDGGFTHSKASNNNQFTLRGTAAYMSTKINPDLYANFVQSAIDANDSVRVNSKRRNYGGNFRMFFSKSWFAITGADFLTSDEQGLDLRSTYSLGVGYFPISTYRMLLNVSTGIALNNEILSDDVMGEDNTSTEGFVSMEYNAFGLDDISIVSSVKYYPSLSDGGRNRLNASIDLKLDLPKDFYIGLGYTVNYDSEPTGEDIPGTDYVVQTTVGWSL</sequence>
<name>A0A1M6WJ38_REIAG</name>
<protein>
    <submittedName>
        <fullName evidence="2">Putative salt-induced outer membrane protein YdiY</fullName>
    </submittedName>
</protein>
<reference evidence="3" key="1">
    <citation type="submission" date="2016-11" db="EMBL/GenBank/DDBJ databases">
        <authorList>
            <person name="Varghese N."/>
            <person name="Submissions S."/>
        </authorList>
    </citation>
    <scope>NUCLEOTIDE SEQUENCE [LARGE SCALE GENOMIC DNA]</scope>
    <source>
        <strain evidence="3">DSM 26134</strain>
    </source>
</reference>
<dbReference type="Proteomes" id="UP000184474">
    <property type="component" value="Unassembled WGS sequence"/>
</dbReference>
<dbReference type="AlphaFoldDB" id="A0A1M6WJ38"/>
<dbReference type="Pfam" id="PF04338">
    <property type="entry name" value="DUF481"/>
    <property type="match status" value="1"/>
</dbReference>
<accession>A0A1M6WJ38</accession>
<feature type="chain" id="PRO_5012002833" evidence="1">
    <location>
        <begin position="21"/>
        <end position="343"/>
    </location>
</feature>
<keyword evidence="3" id="KW-1185">Reference proteome</keyword>
<keyword evidence="1" id="KW-0732">Signal</keyword>